<gene>
    <name evidence="3" type="ORF">HRG_01227</name>
</gene>
<feature type="transmembrane region" description="Helical" evidence="2">
    <location>
        <begin position="116"/>
        <end position="135"/>
    </location>
</feature>
<protein>
    <submittedName>
        <fullName evidence="3">Alpha beta hydrolase fold-1 protein</fullName>
    </submittedName>
</protein>
<dbReference type="GO" id="GO:0016787">
    <property type="term" value="F:hydrolase activity"/>
    <property type="evidence" value="ECO:0007669"/>
    <property type="project" value="UniProtKB-KW"/>
</dbReference>
<dbReference type="GO" id="GO:0016020">
    <property type="term" value="C:membrane"/>
    <property type="evidence" value="ECO:0007669"/>
    <property type="project" value="TreeGrafter"/>
</dbReference>
<accession>A0A9P8SP55</accession>
<organism evidence="3 4">
    <name type="scientific">Hirsutella rhossiliensis</name>
    <dbReference type="NCBI Taxonomy" id="111463"/>
    <lineage>
        <taxon>Eukaryota</taxon>
        <taxon>Fungi</taxon>
        <taxon>Dikarya</taxon>
        <taxon>Ascomycota</taxon>
        <taxon>Pezizomycotina</taxon>
        <taxon>Sordariomycetes</taxon>
        <taxon>Hypocreomycetidae</taxon>
        <taxon>Hypocreales</taxon>
        <taxon>Ophiocordycipitaceae</taxon>
        <taxon>Hirsutella</taxon>
    </lineage>
</organism>
<dbReference type="EMBL" id="JAIZPD010000001">
    <property type="protein sequence ID" value="KAH0968585.1"/>
    <property type="molecule type" value="Genomic_DNA"/>
</dbReference>
<feature type="transmembrane region" description="Helical" evidence="2">
    <location>
        <begin position="216"/>
        <end position="242"/>
    </location>
</feature>
<evidence type="ECO:0000256" key="1">
    <source>
        <dbReference type="SAM" id="MobiDB-lite"/>
    </source>
</evidence>
<feature type="transmembrane region" description="Helical" evidence="2">
    <location>
        <begin position="75"/>
        <end position="96"/>
    </location>
</feature>
<evidence type="ECO:0000313" key="3">
    <source>
        <dbReference type="EMBL" id="KAH0968585.1"/>
    </source>
</evidence>
<dbReference type="PANTHER" id="PTHR12242:SF1">
    <property type="entry name" value="MYND-TYPE DOMAIN-CONTAINING PROTEIN"/>
    <property type="match status" value="1"/>
</dbReference>
<feature type="transmembrane region" description="Helical" evidence="2">
    <location>
        <begin position="28"/>
        <end position="54"/>
    </location>
</feature>
<feature type="region of interest" description="Disordered" evidence="1">
    <location>
        <begin position="273"/>
        <end position="292"/>
    </location>
</feature>
<dbReference type="GeneID" id="68350356"/>
<name>A0A9P8SP55_9HYPO</name>
<comment type="caution">
    <text evidence="3">The sequence shown here is derived from an EMBL/GenBank/DDBJ whole genome shotgun (WGS) entry which is preliminary data.</text>
</comment>
<dbReference type="Proteomes" id="UP000824596">
    <property type="component" value="Unassembled WGS sequence"/>
</dbReference>
<keyword evidence="4" id="KW-1185">Reference proteome</keyword>
<evidence type="ECO:0000313" key="4">
    <source>
        <dbReference type="Proteomes" id="UP000824596"/>
    </source>
</evidence>
<dbReference type="AlphaFoldDB" id="A0A9P8SP55"/>
<dbReference type="OrthoDB" id="419711at2759"/>
<sequence length="292" mass="32841">MARGFLCFGSGPWDPTHRFHTSWLLGPWALFFCRALISLWAFTTIFFIIGWTCAHPASLGGCPEARRSFSYFTILAYWGQAFYFFFAAVHTLVYALTSRPLLARLPRPLQALHSLFYSSVVTLPVIVTVVYWAVLYRSPWFPLVFDAWRNLSEHALNSGLALFEILVPRTNPLPWIHLPWLVLCLLGYLAVAYITVADQGFYTYNFLDHDKVGGRGYVAAYVFGIAIGLVVVFSAVHGLILLRRWLTESKLGMKGKFAGLPTMTTTDAEMNVVEPGESRSKEAKPLTSPAQM</sequence>
<keyword evidence="3" id="KW-0378">Hydrolase</keyword>
<feature type="transmembrane region" description="Helical" evidence="2">
    <location>
        <begin position="178"/>
        <end position="196"/>
    </location>
</feature>
<evidence type="ECO:0000256" key="2">
    <source>
        <dbReference type="SAM" id="Phobius"/>
    </source>
</evidence>
<keyword evidence="2" id="KW-0472">Membrane</keyword>
<keyword evidence="2" id="KW-1133">Transmembrane helix</keyword>
<keyword evidence="2" id="KW-0812">Transmembrane</keyword>
<reference evidence="3" key="1">
    <citation type="submission" date="2021-09" db="EMBL/GenBank/DDBJ databases">
        <title>A high-quality genome of the endoparasitic fungus Hirsutella rhossiliensis with a comparison of Hirsutella genomes reveals transposable elements contributing to genome size variation.</title>
        <authorList>
            <person name="Lin R."/>
            <person name="Jiao Y."/>
            <person name="Sun X."/>
            <person name="Ling J."/>
            <person name="Xie B."/>
            <person name="Cheng X."/>
        </authorList>
    </citation>
    <scope>NUCLEOTIDE SEQUENCE</scope>
    <source>
        <strain evidence="3">HR02</strain>
    </source>
</reference>
<dbReference type="PANTHER" id="PTHR12242">
    <property type="entry name" value="OS02G0130600 PROTEIN-RELATED"/>
    <property type="match status" value="1"/>
</dbReference>
<dbReference type="RefSeq" id="XP_044726098.1">
    <property type="nucleotide sequence ID" value="XM_044859698.1"/>
</dbReference>
<proteinExistence type="predicted"/>